<evidence type="ECO:0000256" key="17">
    <source>
        <dbReference type="RuleBase" id="RU367061"/>
    </source>
</evidence>
<keyword evidence="7" id="KW-0967">Endosome</keyword>
<protein>
    <recommendedName>
        <fullName evidence="17">Integral membrane protein 2</fullName>
    </recommendedName>
</protein>
<keyword evidence="8 17" id="KW-0735">Signal-anchor</keyword>
<dbReference type="EMBL" id="ABDC03020058">
    <property type="status" value="NOT_ANNOTATED_CDS"/>
    <property type="molecule type" value="Genomic_DNA"/>
</dbReference>
<evidence type="ECO:0000256" key="7">
    <source>
        <dbReference type="ARBA" id="ARBA00022753"/>
    </source>
</evidence>
<dbReference type="Proteomes" id="UP000694394">
    <property type="component" value="Chromosome 16"/>
</dbReference>
<organism evidence="19 20">
    <name type="scientific">Microcebus murinus</name>
    <name type="common">Gray mouse lemur</name>
    <name type="synonym">Lemur murinus</name>
    <dbReference type="NCBI Taxonomy" id="30608"/>
    <lineage>
        <taxon>Eukaryota</taxon>
        <taxon>Metazoa</taxon>
        <taxon>Chordata</taxon>
        <taxon>Craniata</taxon>
        <taxon>Vertebrata</taxon>
        <taxon>Euteleostomi</taxon>
        <taxon>Mammalia</taxon>
        <taxon>Eutheria</taxon>
        <taxon>Euarchontoglires</taxon>
        <taxon>Primates</taxon>
        <taxon>Strepsirrhini</taxon>
        <taxon>Lemuriformes</taxon>
        <taxon>Cheirogaleidae</taxon>
        <taxon>Microcebus</taxon>
    </lineage>
</organism>
<keyword evidence="12" id="KW-1015">Disulfide bond</keyword>
<dbReference type="GO" id="GO:0010008">
    <property type="term" value="C:endosome membrane"/>
    <property type="evidence" value="ECO:0007669"/>
    <property type="project" value="UniProtKB-SubCell"/>
</dbReference>
<dbReference type="GO" id="GO:0000139">
    <property type="term" value="C:Golgi membrane"/>
    <property type="evidence" value="ECO:0007669"/>
    <property type="project" value="UniProtKB-SubCell"/>
</dbReference>
<accession>A0A8C5YAL9</accession>
<evidence type="ECO:0000256" key="11">
    <source>
        <dbReference type="ARBA" id="ARBA00023136"/>
    </source>
</evidence>
<keyword evidence="10" id="KW-0333">Golgi apparatus</keyword>
<evidence type="ECO:0000256" key="4">
    <source>
        <dbReference type="ARBA" id="ARBA00006794"/>
    </source>
</evidence>
<evidence type="ECO:0000256" key="14">
    <source>
        <dbReference type="ARBA" id="ARBA00037053"/>
    </source>
</evidence>
<comment type="function">
    <text evidence="16">Plays a regulatory role in the processing of the amyloid-beta A4 precursor protein (APP) and acts as an inhibitor of the amyloid-beta peptide aggregation and fibrils deposition. Plays a role in the induction of neurite outgrowth. Functions as a protease inhibitor by blocking access of secretases to APP cleavage sites.</text>
</comment>
<dbReference type="InterPro" id="IPR040145">
    <property type="entry name" value="ITM2"/>
</dbReference>
<keyword evidence="13" id="KW-0325">Glycoprotein</keyword>
<evidence type="ECO:0000256" key="3">
    <source>
        <dbReference type="ARBA" id="ARBA00004639"/>
    </source>
</evidence>
<keyword evidence="6" id="KW-0812">Transmembrane</keyword>
<evidence type="ECO:0000256" key="9">
    <source>
        <dbReference type="ARBA" id="ARBA00022989"/>
    </source>
</evidence>
<comment type="function">
    <text evidence="15">Mature BRI2 (mBRI2) functions as a modulator of the amyloid-beta A4 precursor protein (APP) processing leading to a strong reduction in the secretion of secretase-processed amyloid-beta protein 40 and amyloid-beta protein 42.</text>
</comment>
<evidence type="ECO:0000259" key="18">
    <source>
        <dbReference type="PROSITE" id="PS50869"/>
    </source>
</evidence>
<evidence type="ECO:0000256" key="15">
    <source>
        <dbReference type="ARBA" id="ARBA00037187"/>
    </source>
</evidence>
<evidence type="ECO:0000256" key="13">
    <source>
        <dbReference type="ARBA" id="ARBA00023180"/>
    </source>
</evidence>
<keyword evidence="20" id="KW-1185">Reference proteome</keyword>
<dbReference type="InterPro" id="IPR007084">
    <property type="entry name" value="BRICHOS_dom"/>
</dbReference>
<keyword evidence="5 17" id="KW-1003">Cell membrane</keyword>
<evidence type="ECO:0000256" key="5">
    <source>
        <dbReference type="ARBA" id="ARBA00022475"/>
    </source>
</evidence>
<dbReference type="GO" id="GO:0070062">
    <property type="term" value="C:extracellular exosome"/>
    <property type="evidence" value="ECO:0007669"/>
    <property type="project" value="TreeGrafter"/>
</dbReference>
<keyword evidence="11" id="KW-0472">Membrane</keyword>
<evidence type="ECO:0000256" key="6">
    <source>
        <dbReference type="ARBA" id="ARBA00022692"/>
    </source>
</evidence>
<evidence type="ECO:0000313" key="20">
    <source>
        <dbReference type="Proteomes" id="UP000694394"/>
    </source>
</evidence>
<comment type="subcellular location">
    <subcellularLocation>
        <location evidence="2">Cell membrane</location>
        <topology evidence="2">Single-pass type II membrane protein</topology>
    </subcellularLocation>
    <subcellularLocation>
        <location evidence="3">Endosome membrane</location>
        <topology evidence="3">Single-pass type II membrane protein</topology>
    </subcellularLocation>
    <subcellularLocation>
        <location evidence="1">Golgi apparatus membrane</location>
        <topology evidence="1">Single-pass type II membrane protein</topology>
    </subcellularLocation>
    <subcellularLocation>
        <location evidence="17">Membrane</location>
        <topology evidence="17">Single-pass type II membrane protein</topology>
    </subcellularLocation>
</comment>
<dbReference type="GO" id="GO:0042985">
    <property type="term" value="P:negative regulation of amyloid precursor protein biosynthetic process"/>
    <property type="evidence" value="ECO:0007669"/>
    <property type="project" value="TreeGrafter"/>
</dbReference>
<proteinExistence type="inferred from homology"/>
<reference evidence="19" key="2">
    <citation type="submission" date="2025-08" db="UniProtKB">
        <authorList>
            <consortium name="Ensembl"/>
        </authorList>
    </citation>
    <scope>IDENTIFICATION</scope>
</reference>
<name>A0A8C5YAL9_MICMU</name>
<dbReference type="GO" id="GO:0005886">
    <property type="term" value="C:plasma membrane"/>
    <property type="evidence" value="ECO:0007669"/>
    <property type="project" value="UniProtKB-SubCell"/>
</dbReference>
<evidence type="ECO:0000256" key="1">
    <source>
        <dbReference type="ARBA" id="ARBA00004323"/>
    </source>
</evidence>
<evidence type="ECO:0000256" key="8">
    <source>
        <dbReference type="ARBA" id="ARBA00022968"/>
    </source>
</evidence>
<dbReference type="PANTHER" id="PTHR10962:SF4">
    <property type="entry name" value="INTEGRAL MEMBRANE PROTEIN 2B"/>
    <property type="match status" value="1"/>
</dbReference>
<dbReference type="GO" id="GO:0001540">
    <property type="term" value="F:amyloid-beta binding"/>
    <property type="evidence" value="ECO:0007669"/>
    <property type="project" value="TreeGrafter"/>
</dbReference>
<reference evidence="19" key="1">
    <citation type="submission" date="2016-12" db="EMBL/GenBank/DDBJ databases">
        <title>Mouse lemur reference genome and diversity panel.</title>
        <authorList>
            <person name="Harris R."/>
            <person name="Larsen P."/>
            <person name="Liu Y."/>
            <person name="Hughes D.S."/>
            <person name="Murali S."/>
            <person name="Raveendran M."/>
            <person name="Korchina V."/>
            <person name="Wang M."/>
            <person name="Jhangiani S."/>
            <person name="Bandaranaike D."/>
            <person name="Bellair M."/>
            <person name="Blankenburg K."/>
            <person name="Chao H."/>
            <person name="Dahdouli M."/>
            <person name="Dinh H."/>
            <person name="Doddapaneni H."/>
            <person name="English A."/>
            <person name="Firestine M."/>
            <person name="Gnanaolivu R."/>
            <person name="Gross S."/>
            <person name="Hernandez B."/>
            <person name="Javaid M."/>
            <person name="Jayaseelan J."/>
            <person name="Jones J."/>
            <person name="Khan Z."/>
            <person name="Kovar C."/>
            <person name="Kurapati P."/>
            <person name="Le B."/>
            <person name="Lee S."/>
            <person name="Li M."/>
            <person name="Mathew T."/>
            <person name="Narasimhan A."/>
            <person name="Ngo D."/>
            <person name="Nguyen L."/>
            <person name="Okwuonu G."/>
            <person name="Ongeri F."/>
            <person name="Osuji N."/>
            <person name="Pu L.-L."/>
            <person name="Puazo M."/>
            <person name="Quiroz J."/>
            <person name="Raj R."/>
            <person name="Rajbhandari K."/>
            <person name="Reid J.G."/>
            <person name="Santibanez J."/>
            <person name="Sexton D."/>
            <person name="Skinner E."/>
            <person name="Vee V."/>
            <person name="Weissenberger G."/>
            <person name="Wu Y."/>
            <person name="Xin Y."/>
            <person name="Han Y."/>
            <person name="Campbell C."/>
            <person name="Brown A."/>
            <person name="Sullivan B."/>
            <person name="Shelton J."/>
            <person name="Brown S."/>
            <person name="Dudchenko O."/>
            <person name="Machol I."/>
            <person name="Durand N."/>
            <person name="Shamim M."/>
            <person name="Lieberman A."/>
            <person name="Muzny D.M."/>
            <person name="Richards S."/>
            <person name="Yoder A."/>
            <person name="Worley K.C."/>
            <person name="Rogers J."/>
            <person name="Gibbs R.A."/>
        </authorList>
    </citation>
    <scope>NUCLEOTIDE SEQUENCE [LARGE SCALE GENOMIC DNA]</scope>
</reference>
<feature type="domain" description="BRICHOS" evidence="18">
    <location>
        <begin position="1"/>
        <end position="29"/>
    </location>
</feature>
<dbReference type="PANTHER" id="PTHR10962">
    <property type="entry name" value="INTEGRAL TRANSMEMBRANE PROTEIN 2"/>
    <property type="match status" value="1"/>
</dbReference>
<evidence type="ECO:0000256" key="10">
    <source>
        <dbReference type="ARBA" id="ARBA00023034"/>
    </source>
</evidence>
<evidence type="ECO:0000256" key="12">
    <source>
        <dbReference type="ARBA" id="ARBA00023157"/>
    </source>
</evidence>
<reference evidence="19" key="3">
    <citation type="submission" date="2025-09" db="UniProtKB">
        <authorList>
            <consortium name="Ensembl"/>
        </authorList>
    </citation>
    <scope>IDENTIFICATION</scope>
</reference>
<evidence type="ECO:0000256" key="16">
    <source>
        <dbReference type="ARBA" id="ARBA00037249"/>
    </source>
</evidence>
<keyword evidence="9" id="KW-1133">Transmembrane helix</keyword>
<comment type="similarity">
    <text evidence="4 17">Belongs to the ITM2 family.</text>
</comment>
<dbReference type="PROSITE" id="PS50869">
    <property type="entry name" value="BRICHOS"/>
    <property type="match status" value="1"/>
</dbReference>
<evidence type="ECO:0000313" key="19">
    <source>
        <dbReference type="Ensembl" id="ENSMICP00000047973.1"/>
    </source>
</evidence>
<dbReference type="Ensembl" id="ENSMICT00000059352.1">
    <property type="protein sequence ID" value="ENSMICP00000047973.1"/>
    <property type="gene ID" value="ENSMICG00000042462.1"/>
</dbReference>
<comment type="function">
    <text evidence="14">Bri23 peptide prevents aggregation of APP amyloid-beta protein 42 into toxic oligomers.</text>
</comment>
<dbReference type="AlphaFoldDB" id="A0A8C5YAL9"/>
<evidence type="ECO:0000256" key="2">
    <source>
        <dbReference type="ARBA" id="ARBA00004401"/>
    </source>
</evidence>
<sequence length="58" mass="6967">MVITDRSENVDHLGFFIYRLCHDKETYKLQRKETVKARDCIAIRHFENKFAVETFICS</sequence>